<protein>
    <recommendedName>
        <fullName evidence="4">Reverse transcriptase domain-containing protein</fullName>
    </recommendedName>
</protein>
<dbReference type="RefSeq" id="XP_025461374.1">
    <property type="nucleotide sequence ID" value="XM_025608787.1"/>
</dbReference>
<evidence type="ECO:0008006" key="4">
    <source>
        <dbReference type="Google" id="ProtNLM"/>
    </source>
</evidence>
<accession>A0A317UXF0</accession>
<proteinExistence type="predicted"/>
<feature type="transmembrane region" description="Helical" evidence="1">
    <location>
        <begin position="6"/>
        <end position="26"/>
    </location>
</feature>
<dbReference type="InterPro" id="IPR043502">
    <property type="entry name" value="DNA/RNA_pol_sf"/>
</dbReference>
<dbReference type="EMBL" id="MSFK01000061">
    <property type="protein sequence ID" value="PWY65207.1"/>
    <property type="molecule type" value="Genomic_DNA"/>
</dbReference>
<keyword evidence="1" id="KW-0812">Transmembrane</keyword>
<gene>
    <name evidence="2" type="ORF">BO94DRAFT_480307</name>
</gene>
<reference evidence="2 3" key="1">
    <citation type="submission" date="2016-12" db="EMBL/GenBank/DDBJ databases">
        <title>The genomes of Aspergillus section Nigri reveals drivers in fungal speciation.</title>
        <authorList>
            <consortium name="DOE Joint Genome Institute"/>
            <person name="Vesth T.C."/>
            <person name="Nybo J."/>
            <person name="Theobald S."/>
            <person name="Brandl J."/>
            <person name="Frisvad J.C."/>
            <person name="Nielsen K.F."/>
            <person name="Lyhne E.K."/>
            <person name="Kogle M.E."/>
            <person name="Kuo A."/>
            <person name="Riley R."/>
            <person name="Clum A."/>
            <person name="Nolan M."/>
            <person name="Lipzen A."/>
            <person name="Salamov A."/>
            <person name="Henrissat B."/>
            <person name="Wiebenga A."/>
            <person name="De Vries R.P."/>
            <person name="Grigoriev I.V."/>
            <person name="Mortensen U.H."/>
            <person name="Andersen M.R."/>
            <person name="Baker S.E."/>
        </authorList>
    </citation>
    <scope>NUCLEOTIDE SEQUENCE [LARGE SCALE GENOMIC DNA]</scope>
    <source>
        <strain evidence="2 3">CBS 115572</strain>
    </source>
</reference>
<evidence type="ECO:0000256" key="1">
    <source>
        <dbReference type="SAM" id="Phobius"/>
    </source>
</evidence>
<dbReference type="Proteomes" id="UP000246702">
    <property type="component" value="Unassembled WGS sequence"/>
</dbReference>
<keyword evidence="1" id="KW-1133">Transmembrane helix</keyword>
<dbReference type="SUPFAM" id="SSF56672">
    <property type="entry name" value="DNA/RNA polymerases"/>
    <property type="match status" value="1"/>
</dbReference>
<evidence type="ECO:0000313" key="2">
    <source>
        <dbReference type="EMBL" id="PWY65207.1"/>
    </source>
</evidence>
<evidence type="ECO:0000313" key="3">
    <source>
        <dbReference type="Proteomes" id="UP000246702"/>
    </source>
</evidence>
<keyword evidence="3" id="KW-1185">Reference proteome</keyword>
<dbReference type="GeneID" id="37110930"/>
<feature type="non-terminal residue" evidence="2">
    <location>
        <position position="1"/>
    </location>
</feature>
<sequence length="71" mass="8829">INRIFKHLIIFYDITYLSTIFFFRIYKKVLIKYLNKFITIYINNILIYSNNTTEYKLYIQLVLKKLQIVRL</sequence>
<organism evidence="2 3">
    <name type="scientific">Aspergillus sclerotioniger CBS 115572</name>
    <dbReference type="NCBI Taxonomy" id="1450535"/>
    <lineage>
        <taxon>Eukaryota</taxon>
        <taxon>Fungi</taxon>
        <taxon>Dikarya</taxon>
        <taxon>Ascomycota</taxon>
        <taxon>Pezizomycotina</taxon>
        <taxon>Eurotiomycetes</taxon>
        <taxon>Eurotiomycetidae</taxon>
        <taxon>Eurotiales</taxon>
        <taxon>Aspergillaceae</taxon>
        <taxon>Aspergillus</taxon>
        <taxon>Aspergillus subgen. Circumdati</taxon>
    </lineage>
</organism>
<name>A0A317UXF0_9EURO</name>
<keyword evidence="1" id="KW-0472">Membrane</keyword>
<dbReference type="AlphaFoldDB" id="A0A317UXF0"/>
<comment type="caution">
    <text evidence="2">The sequence shown here is derived from an EMBL/GenBank/DDBJ whole genome shotgun (WGS) entry which is preliminary data.</text>
</comment>